<dbReference type="InterPro" id="IPR040155">
    <property type="entry name" value="CEBPZ/Mak21-like"/>
</dbReference>
<dbReference type="PANTHER" id="PTHR12048">
    <property type="entry name" value="CCAAT-BINDING FACTOR-RELATED"/>
    <property type="match status" value="1"/>
</dbReference>
<reference evidence="4" key="1">
    <citation type="submission" date="2023-07" db="EMBL/GenBank/DDBJ databases">
        <title>draft genome sequence of fig (Ficus carica).</title>
        <authorList>
            <person name="Takahashi T."/>
            <person name="Nishimura K."/>
        </authorList>
    </citation>
    <scope>NUCLEOTIDE SEQUENCE</scope>
</reference>
<feature type="compositionally biased region" description="Basic and acidic residues" evidence="2">
    <location>
        <begin position="898"/>
        <end position="915"/>
    </location>
</feature>
<evidence type="ECO:0000313" key="5">
    <source>
        <dbReference type="Proteomes" id="UP001187192"/>
    </source>
</evidence>
<feature type="domain" description="CCAAT-binding factor" evidence="3">
    <location>
        <begin position="499"/>
        <end position="739"/>
    </location>
</feature>
<organism evidence="4 5">
    <name type="scientific">Ficus carica</name>
    <name type="common">Common fig</name>
    <dbReference type="NCBI Taxonomy" id="3494"/>
    <lineage>
        <taxon>Eukaryota</taxon>
        <taxon>Viridiplantae</taxon>
        <taxon>Streptophyta</taxon>
        <taxon>Embryophyta</taxon>
        <taxon>Tracheophyta</taxon>
        <taxon>Spermatophyta</taxon>
        <taxon>Magnoliopsida</taxon>
        <taxon>eudicotyledons</taxon>
        <taxon>Gunneridae</taxon>
        <taxon>Pentapetalae</taxon>
        <taxon>rosids</taxon>
        <taxon>fabids</taxon>
        <taxon>Rosales</taxon>
        <taxon>Moraceae</taxon>
        <taxon>Ficeae</taxon>
        <taxon>Ficus</taxon>
    </lineage>
</organism>
<feature type="compositionally biased region" description="Basic residues" evidence="2">
    <location>
        <begin position="916"/>
        <end position="930"/>
    </location>
</feature>
<protein>
    <recommendedName>
        <fullName evidence="3">CCAAT-binding factor domain-containing protein</fullName>
    </recommendedName>
</protein>
<dbReference type="PANTHER" id="PTHR12048:SF0">
    <property type="entry name" value="CCAAT_ENHANCER-BINDING PROTEIN ZETA"/>
    <property type="match status" value="1"/>
</dbReference>
<evidence type="ECO:0000313" key="4">
    <source>
        <dbReference type="EMBL" id="GMN36807.1"/>
    </source>
</evidence>
<feature type="compositionally biased region" description="Acidic residues" evidence="2">
    <location>
        <begin position="842"/>
        <end position="864"/>
    </location>
</feature>
<feature type="compositionally biased region" description="Acidic residues" evidence="2">
    <location>
        <begin position="875"/>
        <end position="897"/>
    </location>
</feature>
<accession>A0AA88D0L7</accession>
<feature type="compositionally biased region" description="Acidic residues" evidence="2">
    <location>
        <begin position="644"/>
        <end position="667"/>
    </location>
</feature>
<evidence type="ECO:0000256" key="1">
    <source>
        <dbReference type="ARBA" id="ARBA00007797"/>
    </source>
</evidence>
<dbReference type="AlphaFoldDB" id="A0AA88D0L7"/>
<dbReference type="Proteomes" id="UP001187192">
    <property type="component" value="Unassembled WGS sequence"/>
</dbReference>
<feature type="region of interest" description="Disordered" evidence="2">
    <location>
        <begin position="826"/>
        <end position="930"/>
    </location>
</feature>
<feature type="compositionally biased region" description="Low complexity" evidence="2">
    <location>
        <begin position="31"/>
        <end position="44"/>
    </location>
</feature>
<keyword evidence="5" id="KW-1185">Reference proteome</keyword>
<feature type="compositionally biased region" description="Basic residues" evidence="2">
    <location>
        <begin position="826"/>
        <end position="838"/>
    </location>
</feature>
<comment type="similarity">
    <text evidence="1">Belongs to the CBF/MAK21 family.</text>
</comment>
<sequence length="930" mass="103820">MAVSKSRKSSNNNSEDLELLKTDVASFASSLGLSSSLPSSSSGFNDVDFRKTGHLRPTKPLQKKQNQSPNSNSAENENKQHLRKEKPKPKPPVLALPNGNGDDNKPVGFEKFKNLPKLPLVKASALGVWYADQEELEAKVVRKEKKKVEAKDLNEWKSFVEKKRELGERLMAQYAKDYESSRGQSGDIKMLYATQRSGTVTDKVSAFSVLVGDNPIANLRSLDALLGMVTSKVGKRHALTGFEALKELFISSLLPDRMLKGLLQCPLNHLPETKDGYSLLLFWYWEECLKQRYERFVFALEEASRDMLPVLKNKAVKLIETLLKSKSEQERRLLSALVNKLGDPENKGASNADFHLSELLKDHPNMTTVVIDEVDSFLFRPHLGIRAKYHAVNFLSKIRLYHKGDGPNVAKRLIDVYFALFKVLITEAGGSQEKDKSGKRGDGKASKSVKHGEAKNSSESHVELDSRLLSVLLTGVNRAFPYVSTSEADDIIEVQTPMLFQLVHSDNFNVGIQALMLLYKISSKNQAEMFIGLLLKAMKSDVNVKRVAAFAKRVMQVIRNCTLAVALQQPPQYACGCLFLLSEVLKARPHLGKMVLQSESADEEDEHFEDIVEETDDRTTSASDKQENDAGPVENGGAAVSDSDSSEDEEETPVSASEDEVSDEADEFLIRDDAKDVKKFTTRSGSSGKQSQVSSRRPSLPGGYDPRHREPSYCNADRVSWWELTALASHVHPSVSNMANRLIKGSDIIYDGNPLNDLSLAAFLDKFMEKKPKSISWHGGSQIEPTRKLEMTNHLIGPEILSLADEDVPPEDLVFHKFYVNKMSSSKKPKKKKKKKKRGADNEDAEELFGDGGDDESDNEEIENMLDSANLSAEADGDYDYDDLDRVAEDDDEDLVDDYEHLLNEDVPAEKESPRKKSNKKSQRKKKSSD</sequence>
<feature type="region of interest" description="Disordered" evidence="2">
    <location>
        <begin position="31"/>
        <end position="108"/>
    </location>
</feature>
<dbReference type="SUPFAM" id="SSF48371">
    <property type="entry name" value="ARM repeat"/>
    <property type="match status" value="1"/>
</dbReference>
<feature type="compositionally biased region" description="Low complexity" evidence="2">
    <location>
        <begin position="683"/>
        <end position="697"/>
    </location>
</feature>
<evidence type="ECO:0000259" key="3">
    <source>
        <dbReference type="Pfam" id="PF03914"/>
    </source>
</evidence>
<dbReference type="InterPro" id="IPR016024">
    <property type="entry name" value="ARM-type_fold"/>
</dbReference>
<feature type="region of interest" description="Disordered" evidence="2">
    <location>
        <begin position="613"/>
        <end position="711"/>
    </location>
</feature>
<comment type="caution">
    <text evidence="4">The sequence shown here is derived from an EMBL/GenBank/DDBJ whole genome shotgun (WGS) entry which is preliminary data.</text>
</comment>
<name>A0AA88D0L7_FICCA</name>
<proteinExistence type="inferred from homology"/>
<evidence type="ECO:0000256" key="2">
    <source>
        <dbReference type="SAM" id="MobiDB-lite"/>
    </source>
</evidence>
<gene>
    <name evidence="4" type="ORF">TIFTF001_006308</name>
</gene>
<feature type="region of interest" description="Disordered" evidence="2">
    <location>
        <begin position="432"/>
        <end position="459"/>
    </location>
</feature>
<dbReference type="GO" id="GO:0005634">
    <property type="term" value="C:nucleus"/>
    <property type="evidence" value="ECO:0007669"/>
    <property type="project" value="TreeGrafter"/>
</dbReference>
<dbReference type="Pfam" id="PF03914">
    <property type="entry name" value="CBF"/>
    <property type="match status" value="1"/>
</dbReference>
<dbReference type="EMBL" id="BTGU01000006">
    <property type="protein sequence ID" value="GMN36807.1"/>
    <property type="molecule type" value="Genomic_DNA"/>
</dbReference>
<feature type="compositionally biased region" description="Basic and acidic residues" evidence="2">
    <location>
        <begin position="668"/>
        <end position="679"/>
    </location>
</feature>
<dbReference type="InterPro" id="IPR005612">
    <property type="entry name" value="CCAAT-binding_factor"/>
</dbReference>
<feature type="compositionally biased region" description="Polar residues" evidence="2">
    <location>
        <begin position="63"/>
        <end position="75"/>
    </location>
</feature>